<dbReference type="InterPro" id="IPR020094">
    <property type="entry name" value="TruA/RsuA/RluB/E/F_N"/>
</dbReference>
<dbReference type="Gene3D" id="3.30.70.660">
    <property type="entry name" value="Pseudouridine synthase I, catalytic domain, C-terminal subdomain"/>
    <property type="match status" value="1"/>
</dbReference>
<dbReference type="NCBIfam" id="TIGR00071">
    <property type="entry name" value="hisT_truA"/>
    <property type="match status" value="1"/>
</dbReference>
<evidence type="ECO:0000256" key="1">
    <source>
        <dbReference type="ARBA" id="ARBA00009375"/>
    </source>
</evidence>
<dbReference type="Proteomes" id="UP001158598">
    <property type="component" value="Chromosome"/>
</dbReference>
<dbReference type="InterPro" id="IPR001406">
    <property type="entry name" value="PsdUridine_synth_TruA"/>
</dbReference>
<feature type="active site" description="Nucleophile" evidence="4 5">
    <location>
        <position position="51"/>
    </location>
</feature>
<comment type="subunit">
    <text evidence="4">Homodimer.</text>
</comment>
<dbReference type="GO" id="GO:0003723">
    <property type="term" value="F:RNA binding"/>
    <property type="evidence" value="ECO:0007669"/>
    <property type="project" value="InterPro"/>
</dbReference>
<dbReference type="CDD" id="cd02570">
    <property type="entry name" value="PseudoU_synth_EcTruA"/>
    <property type="match status" value="1"/>
</dbReference>
<feature type="domain" description="Pseudouridine synthase I TruA alpha/beta" evidence="8">
    <location>
        <begin position="143"/>
        <end position="244"/>
    </location>
</feature>
<comment type="caution">
    <text evidence="4">Lacks conserved residue(s) required for the propagation of feature annotation.</text>
</comment>
<keyword evidence="2 4" id="KW-0819">tRNA processing</keyword>
<evidence type="ECO:0000256" key="4">
    <source>
        <dbReference type="HAMAP-Rule" id="MF_00171"/>
    </source>
</evidence>
<dbReference type="AlphaFoldDB" id="A0AA35Y128"/>
<dbReference type="HAMAP" id="MF_00171">
    <property type="entry name" value="TruA"/>
    <property type="match status" value="1"/>
</dbReference>
<evidence type="ECO:0000256" key="6">
    <source>
        <dbReference type="PIRSR" id="PIRSR001430-2"/>
    </source>
</evidence>
<keyword evidence="3 4" id="KW-0413">Isomerase</keyword>
<organism evidence="9 10">
    <name type="scientific">Methylococcus capsulatus</name>
    <dbReference type="NCBI Taxonomy" id="414"/>
    <lineage>
        <taxon>Bacteria</taxon>
        <taxon>Pseudomonadati</taxon>
        <taxon>Pseudomonadota</taxon>
        <taxon>Gammaproteobacteria</taxon>
        <taxon>Methylococcales</taxon>
        <taxon>Methylococcaceae</taxon>
        <taxon>Methylococcus</taxon>
    </lineage>
</organism>
<dbReference type="PANTHER" id="PTHR11142">
    <property type="entry name" value="PSEUDOURIDYLATE SYNTHASE"/>
    <property type="match status" value="1"/>
</dbReference>
<evidence type="ECO:0000313" key="10">
    <source>
        <dbReference type="Proteomes" id="UP001158598"/>
    </source>
</evidence>
<dbReference type="RefSeq" id="WP_017366170.1">
    <property type="nucleotide sequence ID" value="NZ_OX458332.1"/>
</dbReference>
<feature type="domain" description="Pseudouridine synthase I TruA alpha/beta" evidence="8">
    <location>
        <begin position="8"/>
        <end position="100"/>
    </location>
</feature>
<dbReference type="GO" id="GO:0160147">
    <property type="term" value="F:tRNA pseudouridine(38-40) synthase activity"/>
    <property type="evidence" value="ECO:0007669"/>
    <property type="project" value="UniProtKB-EC"/>
</dbReference>
<name>A0AA35Y128_METCP</name>
<proteinExistence type="inferred from homology"/>
<sequence>MRIALGIEYDGSGFAGWQWQNGKRTVQAEVERALSRVADAPVRVTCAGRTDAGVHAIEQVAHFDTESRRSERSWLLGANTALPEDVRILWVRETEPHFHARLSAIARYYRYEILNRPMRSALRPRQFTWCHAPLDVERMREGAAYLVGEHDFSSFRAQQCQSRSPFRRVHFLHVRREGERVIMEIAANAFVHHMVRNIAGVLMAVGAGKHDPAWVGELLAMRDRAKGGVTAPPDGLYLGGVCYPEEFGLARDAVFEHLPADARRYQPDDES</sequence>
<evidence type="ECO:0000256" key="5">
    <source>
        <dbReference type="PIRSR" id="PIRSR001430-1"/>
    </source>
</evidence>
<dbReference type="InterPro" id="IPR020097">
    <property type="entry name" value="PsdUridine_synth_TruA_a/b_dom"/>
</dbReference>
<dbReference type="Pfam" id="PF01416">
    <property type="entry name" value="PseudoU_synth_1"/>
    <property type="match status" value="2"/>
</dbReference>
<protein>
    <recommendedName>
        <fullName evidence="4">tRNA pseudouridine synthase A</fullName>
        <ecNumber evidence="4">5.4.99.12</ecNumber>
    </recommendedName>
    <alternativeName>
        <fullName evidence="4">tRNA pseudouridine(38-40) synthase</fullName>
    </alternativeName>
    <alternativeName>
        <fullName evidence="4">tRNA pseudouridylate synthase I</fullName>
    </alternativeName>
    <alternativeName>
        <fullName evidence="4">tRNA-uridine isomerase I</fullName>
    </alternativeName>
</protein>
<comment type="function">
    <text evidence="4">Formation of pseudouridine at positions 38, 39 and 40 in the anticodon stem and loop of transfer RNAs.</text>
</comment>
<evidence type="ECO:0000259" key="8">
    <source>
        <dbReference type="Pfam" id="PF01416"/>
    </source>
</evidence>
<evidence type="ECO:0000256" key="3">
    <source>
        <dbReference type="ARBA" id="ARBA00023235"/>
    </source>
</evidence>
<dbReference type="EC" id="5.4.99.12" evidence="4"/>
<gene>
    <name evidence="4 9" type="primary">truA</name>
    <name evidence="9" type="ORF">MCNOR_2083</name>
</gene>
<evidence type="ECO:0000256" key="2">
    <source>
        <dbReference type="ARBA" id="ARBA00022694"/>
    </source>
</evidence>
<comment type="catalytic activity">
    <reaction evidence="4 7">
        <text>uridine(38/39/40) in tRNA = pseudouridine(38/39/40) in tRNA</text>
        <dbReference type="Rhea" id="RHEA:22376"/>
        <dbReference type="Rhea" id="RHEA-COMP:10085"/>
        <dbReference type="Rhea" id="RHEA-COMP:10087"/>
        <dbReference type="ChEBI" id="CHEBI:65314"/>
        <dbReference type="ChEBI" id="CHEBI:65315"/>
        <dbReference type="EC" id="5.4.99.12"/>
    </reaction>
</comment>
<reference evidence="9" key="1">
    <citation type="submission" date="2023-03" db="EMBL/GenBank/DDBJ databases">
        <authorList>
            <person name="Pearce D."/>
        </authorList>
    </citation>
    <scope>NUCLEOTIDE SEQUENCE</scope>
    <source>
        <strain evidence="9">Mc</strain>
    </source>
</reference>
<dbReference type="GO" id="GO:0031119">
    <property type="term" value="P:tRNA pseudouridine synthesis"/>
    <property type="evidence" value="ECO:0007669"/>
    <property type="project" value="UniProtKB-UniRule"/>
</dbReference>
<evidence type="ECO:0000313" key="9">
    <source>
        <dbReference type="EMBL" id="CAI8828494.1"/>
    </source>
</evidence>
<feature type="binding site" evidence="4 6">
    <location>
        <position position="109"/>
    </location>
    <ligand>
        <name>substrate</name>
    </ligand>
</feature>
<accession>A0AA35Y128</accession>
<dbReference type="InterPro" id="IPR020103">
    <property type="entry name" value="PsdUridine_synth_cat_dom_sf"/>
</dbReference>
<dbReference type="SUPFAM" id="SSF55120">
    <property type="entry name" value="Pseudouridine synthase"/>
    <property type="match status" value="1"/>
</dbReference>
<dbReference type="PIRSF" id="PIRSF001430">
    <property type="entry name" value="tRNA_psdUrid_synth"/>
    <property type="match status" value="1"/>
</dbReference>
<comment type="similarity">
    <text evidence="1 4 7">Belongs to the tRNA pseudouridine synthase TruA family.</text>
</comment>
<dbReference type="EMBL" id="OX458332">
    <property type="protein sequence ID" value="CAI8828494.1"/>
    <property type="molecule type" value="Genomic_DNA"/>
</dbReference>
<dbReference type="PANTHER" id="PTHR11142:SF0">
    <property type="entry name" value="TRNA PSEUDOURIDINE SYNTHASE-LIKE 1"/>
    <property type="match status" value="1"/>
</dbReference>
<dbReference type="InterPro" id="IPR020095">
    <property type="entry name" value="PsdUridine_synth_TruA_C"/>
</dbReference>
<dbReference type="FunFam" id="3.30.70.580:FF:000001">
    <property type="entry name" value="tRNA pseudouridine synthase A"/>
    <property type="match status" value="1"/>
</dbReference>
<dbReference type="Gene3D" id="3.30.70.580">
    <property type="entry name" value="Pseudouridine synthase I, catalytic domain, N-terminal subdomain"/>
    <property type="match status" value="1"/>
</dbReference>
<evidence type="ECO:0000256" key="7">
    <source>
        <dbReference type="RuleBase" id="RU003792"/>
    </source>
</evidence>